<organism evidence="1 3">
    <name type="scientific">Oxyplasma meridianum</name>
    <dbReference type="NCBI Taxonomy" id="3073602"/>
    <lineage>
        <taxon>Archaea</taxon>
        <taxon>Methanobacteriati</taxon>
        <taxon>Thermoplasmatota</taxon>
        <taxon>Thermoplasmata</taxon>
        <taxon>Thermoplasmatales</taxon>
        <taxon>Thermoplasmataceae</taxon>
        <taxon>Oxyplasma</taxon>
    </lineage>
</organism>
<protein>
    <submittedName>
        <fullName evidence="1">Uncharacterized protein</fullName>
    </submittedName>
</protein>
<dbReference type="KEGG" id="omr:OXIME_001406"/>
<dbReference type="EMBL" id="CP133772">
    <property type="protein sequence ID" value="WYY00821.1"/>
    <property type="molecule type" value="Genomic_DNA"/>
</dbReference>
<proteinExistence type="predicted"/>
<dbReference type="RefSeq" id="WP_393970714.1">
    <property type="nucleotide sequence ID" value="NZ_CP133772.1"/>
</dbReference>
<keyword evidence="3" id="KW-1185">Reference proteome</keyword>
<dbReference type="GeneID" id="95968144"/>
<evidence type="ECO:0000313" key="1">
    <source>
        <dbReference type="EMBL" id="WYY00375.1"/>
    </source>
</evidence>
<dbReference type="AlphaFoldDB" id="A0AAX4NFZ3"/>
<sequence length="91" mass="10869">MDIKNSATILWFTWNQAHGIMKRSVDWCIERNLSIHESMGIDEKSYGKYLRYITVIYDIDRSGVDHVEFDRKQKSLDLYYKSICDKALDMR</sequence>
<reference evidence="1 3" key="1">
    <citation type="submission" date="2023-09" db="EMBL/GenBank/DDBJ databases">
        <authorList>
            <person name="Golyshina O.V."/>
            <person name="Lunev E.A."/>
            <person name="Bargiela R."/>
            <person name="Gaines M.C."/>
            <person name="Daum B."/>
            <person name="Bale N.J."/>
            <person name="Koenen M."/>
            <person name="Sinninghe Damst J.S."/>
            <person name="Yakimov M."/>
            <person name="Golyshin P.N."/>
        </authorList>
    </citation>
    <scope>NUCLEOTIDE SEQUENCE [LARGE SCALE GENOMIC DNA]</scope>
    <source>
        <strain evidence="1 3">M1</strain>
    </source>
</reference>
<evidence type="ECO:0000313" key="2">
    <source>
        <dbReference type="EMBL" id="WYY00821.1"/>
    </source>
</evidence>
<accession>A0AAX4NFZ3</accession>
<gene>
    <name evidence="1" type="ORF">OXIME_000945</name>
    <name evidence="2" type="ORF">OXIME_001406</name>
</gene>
<dbReference type="KEGG" id="omr:OXIME_000945"/>
<dbReference type="EMBL" id="CP133772">
    <property type="protein sequence ID" value="WYY00375.1"/>
    <property type="molecule type" value="Genomic_DNA"/>
</dbReference>
<dbReference type="Proteomes" id="UP001451606">
    <property type="component" value="Chromosome"/>
</dbReference>
<evidence type="ECO:0000313" key="3">
    <source>
        <dbReference type="Proteomes" id="UP001451606"/>
    </source>
</evidence>
<name>A0AAX4NFZ3_9ARCH</name>